<reference evidence="1 2" key="1">
    <citation type="submission" date="2017-04" db="EMBL/GenBank/DDBJ databases">
        <authorList>
            <person name="Afonso C.L."/>
            <person name="Miller P.J."/>
            <person name="Scott M.A."/>
            <person name="Spackman E."/>
            <person name="Goraichik I."/>
            <person name="Dimitrov K.M."/>
            <person name="Suarez D.L."/>
            <person name="Swayne D.E."/>
        </authorList>
    </citation>
    <scope>NUCLEOTIDE SEQUENCE [LARGE SCALE GENOMIC DNA]</scope>
    <source>
        <strain evidence="1 2">KR-140</strain>
    </source>
</reference>
<dbReference type="Proteomes" id="UP000192582">
    <property type="component" value="Unassembled WGS sequence"/>
</dbReference>
<gene>
    <name evidence="1" type="ORF">SAMN00790413_00415</name>
</gene>
<organism evidence="1 2">
    <name type="scientific">Deinococcus hopiensis KR-140</name>
    <dbReference type="NCBI Taxonomy" id="695939"/>
    <lineage>
        <taxon>Bacteria</taxon>
        <taxon>Thermotogati</taxon>
        <taxon>Deinococcota</taxon>
        <taxon>Deinococci</taxon>
        <taxon>Deinococcales</taxon>
        <taxon>Deinococcaceae</taxon>
        <taxon>Deinococcus</taxon>
    </lineage>
</organism>
<evidence type="ECO:0000313" key="2">
    <source>
        <dbReference type="Proteomes" id="UP000192582"/>
    </source>
</evidence>
<keyword evidence="2" id="KW-1185">Reference proteome</keyword>
<dbReference type="RefSeq" id="WP_084048091.1">
    <property type="nucleotide sequence ID" value="NZ_FWWU01000009.1"/>
</dbReference>
<proteinExistence type="predicted"/>
<name>A0A1W1V870_9DEIO</name>
<sequence length="71" mass="7558">MGISEAGPLLKARTTDDVLCLTALNAARRVRLLAVNLLLEAKRRVVLNTCGSLVMLPGGFLDGCPVQKRAP</sequence>
<dbReference type="AlphaFoldDB" id="A0A1W1V870"/>
<protein>
    <submittedName>
        <fullName evidence="1">Uncharacterized protein</fullName>
    </submittedName>
</protein>
<evidence type="ECO:0000313" key="1">
    <source>
        <dbReference type="EMBL" id="SMB89433.1"/>
    </source>
</evidence>
<dbReference type="EMBL" id="FWWU01000009">
    <property type="protein sequence ID" value="SMB89433.1"/>
    <property type="molecule type" value="Genomic_DNA"/>
</dbReference>
<accession>A0A1W1V870</accession>